<accession>A0ABD0YG99</accession>
<keyword evidence="3" id="KW-1185">Reference proteome</keyword>
<feature type="non-terminal residue" evidence="2">
    <location>
        <position position="1"/>
    </location>
</feature>
<reference evidence="2 3" key="1">
    <citation type="submission" date="2024-07" db="EMBL/GenBank/DDBJ databases">
        <title>Chromosome-level genome assembly of the water stick insect Ranatra chinensis (Heteroptera: Nepidae).</title>
        <authorList>
            <person name="Liu X."/>
        </authorList>
    </citation>
    <scope>NUCLEOTIDE SEQUENCE [LARGE SCALE GENOMIC DNA]</scope>
    <source>
        <strain evidence="2">Cailab_2021Rc</strain>
        <tissue evidence="2">Muscle</tissue>
    </source>
</reference>
<dbReference type="AlphaFoldDB" id="A0ABD0YG99"/>
<proteinExistence type="predicted"/>
<feature type="domain" description="DUF7041" evidence="1">
    <location>
        <begin position="2"/>
        <end position="82"/>
    </location>
</feature>
<organism evidence="2 3">
    <name type="scientific">Ranatra chinensis</name>
    <dbReference type="NCBI Taxonomy" id="642074"/>
    <lineage>
        <taxon>Eukaryota</taxon>
        <taxon>Metazoa</taxon>
        <taxon>Ecdysozoa</taxon>
        <taxon>Arthropoda</taxon>
        <taxon>Hexapoda</taxon>
        <taxon>Insecta</taxon>
        <taxon>Pterygota</taxon>
        <taxon>Neoptera</taxon>
        <taxon>Paraneoptera</taxon>
        <taxon>Hemiptera</taxon>
        <taxon>Heteroptera</taxon>
        <taxon>Panheteroptera</taxon>
        <taxon>Nepomorpha</taxon>
        <taxon>Nepidae</taxon>
        <taxon>Ranatrinae</taxon>
        <taxon>Ranatra</taxon>
    </lineage>
</organism>
<dbReference type="InterPro" id="IPR055469">
    <property type="entry name" value="DUF7041"/>
</dbReference>
<evidence type="ECO:0000259" key="1">
    <source>
        <dbReference type="Pfam" id="PF23055"/>
    </source>
</evidence>
<gene>
    <name evidence="2" type="ORF">AAG570_013159</name>
</gene>
<name>A0ABD0YG99_9HEMI</name>
<protein>
    <recommendedName>
        <fullName evidence="1">DUF7041 domain-containing protein</fullName>
    </recommendedName>
</protein>
<dbReference type="EMBL" id="JBFDAA010000008">
    <property type="protein sequence ID" value="KAL1130221.1"/>
    <property type="molecule type" value="Genomic_DNA"/>
</dbReference>
<evidence type="ECO:0000313" key="2">
    <source>
        <dbReference type="EMBL" id="KAL1130221.1"/>
    </source>
</evidence>
<dbReference type="Proteomes" id="UP001558652">
    <property type="component" value="Unassembled WGS sequence"/>
</dbReference>
<dbReference type="Pfam" id="PF23055">
    <property type="entry name" value="DUF7041"/>
    <property type="match status" value="1"/>
</dbReference>
<comment type="caution">
    <text evidence="2">The sequence shown here is derived from an EMBL/GenBank/DDBJ whole genome shotgun (WGS) entry which is preliminary data.</text>
</comment>
<evidence type="ECO:0000313" key="3">
    <source>
        <dbReference type="Proteomes" id="UP001558652"/>
    </source>
</evidence>
<sequence>LQPFWTEDPVLWFIQVEATFATSSVSSQIDQLNLVVRSLDYEVIQRVADTVQFPGDQPYVSTKRAVIEAHSMSRPDRAHQLLGQRTLRDRKPSQFLAHLRHLGGNALPPCHLRALWMRATNR</sequence>
<dbReference type="PANTHER" id="PTHR33327:SF3">
    <property type="entry name" value="RNA-DIRECTED DNA POLYMERASE"/>
    <property type="match status" value="1"/>
</dbReference>
<dbReference type="PANTHER" id="PTHR33327">
    <property type="entry name" value="ENDONUCLEASE"/>
    <property type="match status" value="1"/>
</dbReference>